<dbReference type="SUPFAM" id="SSF53254">
    <property type="entry name" value="Phosphoglycerate mutase-like"/>
    <property type="match status" value="1"/>
</dbReference>
<dbReference type="InterPro" id="IPR029033">
    <property type="entry name" value="His_PPase_superfam"/>
</dbReference>
<dbReference type="PANTHER" id="PTHR47623:SF1">
    <property type="entry name" value="OS09G0287300 PROTEIN"/>
    <property type="match status" value="1"/>
</dbReference>
<dbReference type="PANTHER" id="PTHR47623">
    <property type="entry name" value="OS09G0287300 PROTEIN"/>
    <property type="match status" value="1"/>
</dbReference>
<keyword evidence="3" id="KW-1185">Reference proteome</keyword>
<accession>A0A1I4PVE2</accession>
<sequence>MALKLILTRHAKSSWSMPTLSDHDRPLNKRGRESAKALGDWLRGENMQPDQVLTSSAQRTLETFDLMGFDLAPESFPELYLAEAVTMLHVLKQAKGSKVMMIGHNPGNGEFAQRLAAKLPSHPRFLDYPTGATTVFNFNIDHWQDVAFGTGNVEEFVIPRELVRT</sequence>
<evidence type="ECO:0000313" key="3">
    <source>
        <dbReference type="Proteomes" id="UP000199144"/>
    </source>
</evidence>
<dbReference type="SMART" id="SM00855">
    <property type="entry name" value="PGAM"/>
    <property type="match status" value="1"/>
</dbReference>
<feature type="binding site" evidence="1">
    <location>
        <position position="59"/>
    </location>
    <ligand>
        <name>substrate</name>
    </ligand>
</feature>
<dbReference type="OrthoDB" id="9810154at2"/>
<organism evidence="2 3">
    <name type="scientific">Shimia aestuarii</name>
    <dbReference type="NCBI Taxonomy" id="254406"/>
    <lineage>
        <taxon>Bacteria</taxon>
        <taxon>Pseudomonadati</taxon>
        <taxon>Pseudomonadota</taxon>
        <taxon>Alphaproteobacteria</taxon>
        <taxon>Rhodobacterales</taxon>
        <taxon>Roseobacteraceae</taxon>
    </lineage>
</organism>
<name>A0A1I4PVE2_9RHOB</name>
<reference evidence="2 3" key="1">
    <citation type="submission" date="2016-10" db="EMBL/GenBank/DDBJ databases">
        <authorList>
            <person name="de Groot N.N."/>
        </authorList>
    </citation>
    <scope>NUCLEOTIDE SEQUENCE [LARGE SCALE GENOMIC DNA]</scope>
    <source>
        <strain evidence="2 3">DSM 15283</strain>
    </source>
</reference>
<dbReference type="Pfam" id="PF00300">
    <property type="entry name" value="His_Phos_1"/>
    <property type="match status" value="1"/>
</dbReference>
<evidence type="ECO:0000313" key="2">
    <source>
        <dbReference type="EMBL" id="SFM31791.1"/>
    </source>
</evidence>
<dbReference type="CDD" id="cd07067">
    <property type="entry name" value="HP_PGM_like"/>
    <property type="match status" value="1"/>
</dbReference>
<dbReference type="InterPro" id="IPR013078">
    <property type="entry name" value="His_Pase_superF_clade-1"/>
</dbReference>
<proteinExistence type="predicted"/>
<dbReference type="RefSeq" id="WP_093094530.1">
    <property type="nucleotide sequence ID" value="NZ_FOTQ01000006.1"/>
</dbReference>
<dbReference type="EMBL" id="FOTQ01000006">
    <property type="protein sequence ID" value="SFM31791.1"/>
    <property type="molecule type" value="Genomic_DNA"/>
</dbReference>
<gene>
    <name evidence="2" type="ORF">SAMN04488042_10658</name>
</gene>
<protein>
    <submittedName>
        <fullName evidence="2">Phosphohistidine phosphatase</fullName>
    </submittedName>
</protein>
<evidence type="ECO:0000256" key="1">
    <source>
        <dbReference type="PIRSR" id="PIRSR613078-2"/>
    </source>
</evidence>
<dbReference type="AlphaFoldDB" id="A0A1I4PVE2"/>
<dbReference type="Proteomes" id="UP000199144">
    <property type="component" value="Unassembled WGS sequence"/>
</dbReference>
<dbReference type="STRING" id="254406.SAMN04488042_10658"/>
<dbReference type="Gene3D" id="3.40.50.1240">
    <property type="entry name" value="Phosphoglycerate mutase-like"/>
    <property type="match status" value="1"/>
</dbReference>